<dbReference type="RefSeq" id="WP_345198720.1">
    <property type="nucleotide sequence ID" value="NZ_BAABFL010000471.1"/>
</dbReference>
<dbReference type="InterPro" id="IPR007498">
    <property type="entry name" value="PqiA-like"/>
</dbReference>
<dbReference type="EMBL" id="BAABFL010000471">
    <property type="protein sequence ID" value="GAA4652201.1"/>
    <property type="molecule type" value="Genomic_DNA"/>
</dbReference>
<comment type="caution">
    <text evidence="2">The sequence shown here is derived from an EMBL/GenBank/DDBJ whole genome shotgun (WGS) entry which is preliminary data.</text>
</comment>
<feature type="transmembrane region" description="Helical" evidence="1">
    <location>
        <begin position="169"/>
        <end position="188"/>
    </location>
</feature>
<feature type="transmembrane region" description="Helical" evidence="1">
    <location>
        <begin position="91"/>
        <end position="118"/>
    </location>
</feature>
<feature type="transmembrane region" description="Helical" evidence="1">
    <location>
        <begin position="139"/>
        <end position="157"/>
    </location>
</feature>
<protein>
    <submittedName>
        <fullName evidence="2">Paraquat-inducible protein A</fullName>
    </submittedName>
</protein>
<keyword evidence="1" id="KW-0472">Membrane</keyword>
<gene>
    <name evidence="2" type="ORF">GCM10023116_44850</name>
</gene>
<keyword evidence="3" id="KW-1185">Reference proteome</keyword>
<evidence type="ECO:0000313" key="2">
    <source>
        <dbReference type="EMBL" id="GAA4652201.1"/>
    </source>
</evidence>
<evidence type="ECO:0000313" key="3">
    <source>
        <dbReference type="Proteomes" id="UP001500604"/>
    </source>
</evidence>
<reference evidence="3" key="1">
    <citation type="journal article" date="2019" name="Int. J. Syst. Evol. Microbiol.">
        <title>The Global Catalogue of Microorganisms (GCM) 10K type strain sequencing project: providing services to taxonomists for standard genome sequencing and annotation.</title>
        <authorList>
            <consortium name="The Broad Institute Genomics Platform"/>
            <consortium name="The Broad Institute Genome Sequencing Center for Infectious Disease"/>
            <person name="Wu L."/>
            <person name="Ma J."/>
        </authorList>
    </citation>
    <scope>NUCLEOTIDE SEQUENCE [LARGE SCALE GENOMIC DNA]</scope>
    <source>
        <strain evidence="3">JCM 17805</strain>
    </source>
</reference>
<keyword evidence="1" id="KW-0812">Transmembrane</keyword>
<sequence>MTTRIWLCPECDLAMTPPRLAAGTRAQCPRCNHILADAKHGSLSQLMALIVTGLLFYIPANTFPILSLSLMGDEQHNTVLAGVRALYEEGYLFVAFVVFLCAMLIPLIRLAALFFIIMAIKLRKQLMMARTLFRLYHRLGEWGMLEIYLLGILVAIVKLVDIASVHPGMGMVCFIGLMLSEIGISILLNEHHIWGLLEDQQ</sequence>
<proteinExistence type="predicted"/>
<organism evidence="2 3">
    <name type="scientific">Kistimonas scapharcae</name>
    <dbReference type="NCBI Taxonomy" id="1036133"/>
    <lineage>
        <taxon>Bacteria</taxon>
        <taxon>Pseudomonadati</taxon>
        <taxon>Pseudomonadota</taxon>
        <taxon>Gammaproteobacteria</taxon>
        <taxon>Oceanospirillales</taxon>
        <taxon>Endozoicomonadaceae</taxon>
        <taxon>Kistimonas</taxon>
    </lineage>
</organism>
<dbReference type="Pfam" id="PF04403">
    <property type="entry name" value="PqiA"/>
    <property type="match status" value="1"/>
</dbReference>
<evidence type="ECO:0000256" key="1">
    <source>
        <dbReference type="SAM" id="Phobius"/>
    </source>
</evidence>
<dbReference type="Proteomes" id="UP001500604">
    <property type="component" value="Unassembled WGS sequence"/>
</dbReference>
<keyword evidence="1" id="KW-1133">Transmembrane helix</keyword>
<accession>A0ABP8V905</accession>
<feature type="transmembrane region" description="Helical" evidence="1">
    <location>
        <begin position="46"/>
        <end position="71"/>
    </location>
</feature>
<name>A0ABP8V905_9GAMM</name>